<organism evidence="8 9">
    <name type="scientific">Pseudomicrostroma glucosiphilum</name>
    <dbReference type="NCBI Taxonomy" id="1684307"/>
    <lineage>
        <taxon>Eukaryota</taxon>
        <taxon>Fungi</taxon>
        <taxon>Dikarya</taxon>
        <taxon>Basidiomycota</taxon>
        <taxon>Ustilaginomycotina</taxon>
        <taxon>Exobasidiomycetes</taxon>
        <taxon>Microstromatales</taxon>
        <taxon>Microstromatales incertae sedis</taxon>
        <taxon>Pseudomicrostroma</taxon>
    </lineage>
</organism>
<dbReference type="SUPFAM" id="SSF55874">
    <property type="entry name" value="ATPase domain of HSP90 chaperone/DNA topoisomerase II/histidine kinase"/>
    <property type="match status" value="1"/>
</dbReference>
<dbReference type="InterPro" id="IPR013507">
    <property type="entry name" value="DNA_mismatch_S5_2-like"/>
</dbReference>
<evidence type="ECO:0000256" key="3">
    <source>
        <dbReference type="ARBA" id="ARBA00022763"/>
    </source>
</evidence>
<keyword evidence="3" id="KW-0227">DNA damage</keyword>
<dbReference type="GeneID" id="37015881"/>
<dbReference type="SUPFAM" id="SSF54211">
    <property type="entry name" value="Ribosomal protein S5 domain 2-like"/>
    <property type="match status" value="1"/>
</dbReference>
<feature type="region of interest" description="Disordered" evidence="6">
    <location>
        <begin position="445"/>
        <end position="485"/>
    </location>
</feature>
<feature type="compositionally biased region" description="Pro residues" evidence="6">
    <location>
        <begin position="470"/>
        <end position="480"/>
    </location>
</feature>
<dbReference type="Pfam" id="PF16413">
    <property type="entry name" value="Mlh1_C"/>
    <property type="match status" value="1"/>
</dbReference>
<dbReference type="PROSITE" id="PS00058">
    <property type="entry name" value="DNA_MISMATCH_REPAIR_1"/>
    <property type="match status" value="1"/>
</dbReference>
<evidence type="ECO:0000256" key="4">
    <source>
        <dbReference type="ARBA" id="ARBA00023204"/>
    </source>
</evidence>
<accession>A0A316UB45</accession>
<comment type="similarity">
    <text evidence="2">Belongs to the DNA mismatch repair MutL/HexB family.</text>
</comment>
<dbReference type="PANTHER" id="PTHR10073">
    <property type="entry name" value="DNA MISMATCH REPAIR PROTEIN MLH, PMS, MUTL"/>
    <property type="match status" value="1"/>
</dbReference>
<proteinExistence type="inferred from homology"/>
<dbReference type="Pfam" id="PF13589">
    <property type="entry name" value="HATPase_c_3"/>
    <property type="match status" value="1"/>
</dbReference>
<dbReference type="EMBL" id="KZ819323">
    <property type="protein sequence ID" value="PWN22450.1"/>
    <property type="molecule type" value="Genomic_DNA"/>
</dbReference>
<dbReference type="GO" id="GO:0030983">
    <property type="term" value="F:mismatched DNA binding"/>
    <property type="evidence" value="ECO:0007669"/>
    <property type="project" value="InterPro"/>
</dbReference>
<dbReference type="GO" id="GO:0005524">
    <property type="term" value="F:ATP binding"/>
    <property type="evidence" value="ECO:0007669"/>
    <property type="project" value="InterPro"/>
</dbReference>
<dbReference type="FunFam" id="3.30.565.10:FF:000109">
    <property type="entry name" value="Related to MLH1-DNA mismatch repair protein"/>
    <property type="match status" value="1"/>
</dbReference>
<feature type="region of interest" description="Disordered" evidence="6">
    <location>
        <begin position="398"/>
        <end position="427"/>
    </location>
</feature>
<dbReference type="GO" id="GO:0006298">
    <property type="term" value="P:mismatch repair"/>
    <property type="evidence" value="ECO:0007669"/>
    <property type="project" value="InterPro"/>
</dbReference>
<dbReference type="GO" id="GO:0140664">
    <property type="term" value="F:ATP-dependent DNA damage sensor activity"/>
    <property type="evidence" value="ECO:0007669"/>
    <property type="project" value="InterPro"/>
</dbReference>
<sequence length="767" mass="84166">MSISPHHSPAPYSDGSQDGEDADVVRPLQPARPIQRLDEAVVNRIAAGEIIHRPANALKELIENSLDAGADLIKITLKEGGLKLLQIQDNGCGVRPSDLPLLCERFATSKLRDFSDLSKMTTFGFRGEALASISFVSASMSILTKTRNEALAYKAFYSAGEMVPAKPGQSSDPKACAGTDGTTIAAQDLFFNVPQRRRALKSAAEEYNRALDVAAKYALHYGARGVGFVCKKSGSNAADLSTPASPNTKTLDTIRLLHGNAVARELVHLKISQTVSLSFSVEGWISGANWSTKRTTFLCFINDRLVDCPALKRSFESLYSALLPKGGHPWIYVSLKIDPDKVDVNVHPTKREVHFLDEEDIIERICSEAQTVLAGANTSRTFQFTQAILPGAMIQKARTPATGNDGSEDATVDSQSTQAASATQYPQHLVRVDNRARTLDGMFTQASQKPPHEPELLDSSMMRPDQDLPVAPPARPPAPPARRSRMQIPLSDCSLTSIVELRASVAQQRHSGLSDILQNHTFVGVIDVVRGLSLLQHGTKLYLADHDALIEECAYQLCLRQFGAMPKRKMICSKPYLRELIELGIHIEATDDVGLEVVTGLSRAELVEQATCRLLDNSAMLSEYFSLDLDRDNGEVTALPSLLADQDVLPVENLPTFFLRLATQVDWTEEKKCFESFARELAYAHVFSQNLTVEENDRAADGRMEAQGVGAGSAGSEARSRWKIQHVWFPHMASRAGGFIPSRALVKEDKLIQVASLNDLYRIFERC</sequence>
<dbReference type="InterPro" id="IPR036890">
    <property type="entry name" value="HATPase_C_sf"/>
</dbReference>
<evidence type="ECO:0000256" key="6">
    <source>
        <dbReference type="SAM" id="MobiDB-lite"/>
    </source>
</evidence>
<dbReference type="RefSeq" id="XP_025349610.1">
    <property type="nucleotide sequence ID" value="XM_025494147.1"/>
</dbReference>
<dbReference type="STRING" id="1684307.A0A316UB45"/>
<keyword evidence="5" id="KW-0539">Nucleus</keyword>
<dbReference type="NCBIfam" id="TIGR00585">
    <property type="entry name" value="mutl"/>
    <property type="match status" value="1"/>
</dbReference>
<dbReference type="InterPro" id="IPR038973">
    <property type="entry name" value="MutL/Mlh/Pms-like"/>
</dbReference>
<dbReference type="SMART" id="SM01340">
    <property type="entry name" value="DNA_mis_repair"/>
    <property type="match status" value="1"/>
</dbReference>
<dbReference type="AlphaFoldDB" id="A0A316UB45"/>
<dbReference type="GO" id="GO:0061982">
    <property type="term" value="P:meiosis I cell cycle process"/>
    <property type="evidence" value="ECO:0007669"/>
    <property type="project" value="UniProtKB-ARBA"/>
</dbReference>
<reference evidence="8 9" key="1">
    <citation type="journal article" date="2018" name="Mol. Biol. Evol.">
        <title>Broad Genomic Sampling Reveals a Smut Pathogenic Ancestry of the Fungal Clade Ustilaginomycotina.</title>
        <authorList>
            <person name="Kijpornyongpan T."/>
            <person name="Mondo S.J."/>
            <person name="Barry K."/>
            <person name="Sandor L."/>
            <person name="Lee J."/>
            <person name="Lipzen A."/>
            <person name="Pangilinan J."/>
            <person name="LaButti K."/>
            <person name="Hainaut M."/>
            <person name="Henrissat B."/>
            <person name="Grigoriev I.V."/>
            <person name="Spatafora J.W."/>
            <person name="Aime M.C."/>
        </authorList>
    </citation>
    <scope>NUCLEOTIDE SEQUENCE [LARGE SCALE GENOMIC DNA]</scope>
    <source>
        <strain evidence="8 9">MCA 4718</strain>
    </source>
</reference>
<evidence type="ECO:0000313" key="9">
    <source>
        <dbReference type="Proteomes" id="UP000245942"/>
    </source>
</evidence>
<evidence type="ECO:0000256" key="2">
    <source>
        <dbReference type="ARBA" id="ARBA00006082"/>
    </source>
</evidence>
<evidence type="ECO:0000313" key="8">
    <source>
        <dbReference type="EMBL" id="PWN22450.1"/>
    </source>
</evidence>
<dbReference type="GO" id="GO:0032389">
    <property type="term" value="C:MutLalpha complex"/>
    <property type="evidence" value="ECO:0007669"/>
    <property type="project" value="TreeGrafter"/>
</dbReference>
<dbReference type="Proteomes" id="UP000245942">
    <property type="component" value="Unassembled WGS sequence"/>
</dbReference>
<feature type="region of interest" description="Disordered" evidence="6">
    <location>
        <begin position="1"/>
        <end position="23"/>
    </location>
</feature>
<dbReference type="PANTHER" id="PTHR10073:SF12">
    <property type="entry name" value="DNA MISMATCH REPAIR PROTEIN MLH1"/>
    <property type="match status" value="1"/>
</dbReference>
<dbReference type="GO" id="GO:0016887">
    <property type="term" value="F:ATP hydrolysis activity"/>
    <property type="evidence" value="ECO:0007669"/>
    <property type="project" value="InterPro"/>
</dbReference>
<dbReference type="FunFam" id="3.30.230.10:FF:000014">
    <property type="entry name" value="DNA mismatch repair protein Mlh1"/>
    <property type="match status" value="1"/>
</dbReference>
<dbReference type="CDD" id="cd16926">
    <property type="entry name" value="HATPase_MutL-MLH-PMS-like"/>
    <property type="match status" value="1"/>
</dbReference>
<dbReference type="InterPro" id="IPR014762">
    <property type="entry name" value="DNA_mismatch_repair_CS"/>
</dbReference>
<keyword evidence="9" id="KW-1185">Reference proteome</keyword>
<dbReference type="InterPro" id="IPR020568">
    <property type="entry name" value="Ribosomal_Su5_D2-typ_SF"/>
</dbReference>
<dbReference type="InterPro" id="IPR014721">
    <property type="entry name" value="Ribsml_uS5_D2-typ_fold_subgr"/>
</dbReference>
<dbReference type="InterPro" id="IPR032189">
    <property type="entry name" value="Mlh1_C"/>
</dbReference>
<dbReference type="Gene3D" id="3.30.230.10">
    <property type="match status" value="1"/>
</dbReference>
<name>A0A316UB45_9BASI</name>
<feature type="compositionally biased region" description="Polar residues" evidence="6">
    <location>
        <begin position="412"/>
        <end position="426"/>
    </location>
</feature>
<gene>
    <name evidence="8" type="ORF">BCV69DRAFT_297741</name>
</gene>
<dbReference type="CDD" id="cd03483">
    <property type="entry name" value="MutL_Trans_MLH1"/>
    <property type="match status" value="1"/>
</dbReference>
<dbReference type="Gene3D" id="3.30.565.10">
    <property type="entry name" value="Histidine kinase-like ATPase, C-terminal domain"/>
    <property type="match status" value="1"/>
</dbReference>
<keyword evidence="4" id="KW-0234">DNA repair</keyword>
<evidence type="ECO:0000256" key="1">
    <source>
        <dbReference type="ARBA" id="ARBA00004123"/>
    </source>
</evidence>
<evidence type="ECO:0000259" key="7">
    <source>
        <dbReference type="SMART" id="SM01340"/>
    </source>
</evidence>
<dbReference type="InterPro" id="IPR002099">
    <property type="entry name" value="MutL/Mlh/PMS"/>
</dbReference>
<evidence type="ECO:0000256" key="5">
    <source>
        <dbReference type="ARBA" id="ARBA00023242"/>
    </source>
</evidence>
<protein>
    <submittedName>
        <fullName evidence="8">DNA mismatch repair protein MutL</fullName>
    </submittedName>
</protein>
<dbReference type="OrthoDB" id="10263226at2759"/>
<dbReference type="Pfam" id="PF01119">
    <property type="entry name" value="DNA_mis_repair"/>
    <property type="match status" value="1"/>
</dbReference>
<feature type="domain" description="DNA mismatch repair protein S5" evidence="7">
    <location>
        <begin position="254"/>
        <end position="374"/>
    </location>
</feature>
<comment type="subcellular location">
    <subcellularLocation>
        <location evidence="1">Nucleus</location>
    </subcellularLocation>
</comment>